<dbReference type="EMBL" id="UGQL01000002">
    <property type="protein sequence ID" value="STZ69996.1"/>
    <property type="molecule type" value="Genomic_DNA"/>
</dbReference>
<keyword evidence="5 9" id="KW-0798">TonB box</keyword>
<dbReference type="CDD" id="cd01347">
    <property type="entry name" value="ligand_gated_channel"/>
    <property type="match status" value="1"/>
</dbReference>
<feature type="domain" description="TonB-dependent receptor-like beta-barrel" evidence="11">
    <location>
        <begin position="355"/>
        <end position="912"/>
    </location>
</feature>
<comment type="similarity">
    <text evidence="8 9">Belongs to the TonB-dependent receptor family.</text>
</comment>
<dbReference type="GO" id="GO:0009279">
    <property type="term" value="C:cell outer membrane"/>
    <property type="evidence" value="ECO:0007669"/>
    <property type="project" value="UniProtKB-SubCell"/>
</dbReference>
<dbReference type="AlphaFoldDB" id="A0A378U4E2"/>
<protein>
    <submittedName>
        <fullName evidence="13">Colicin I receptor</fullName>
    </submittedName>
</protein>
<feature type="domain" description="TonB-dependent receptor plug" evidence="12">
    <location>
        <begin position="133"/>
        <end position="236"/>
    </location>
</feature>
<evidence type="ECO:0000256" key="7">
    <source>
        <dbReference type="ARBA" id="ARBA00023237"/>
    </source>
</evidence>
<proteinExistence type="inferred from homology"/>
<keyword evidence="2 8" id="KW-0813">Transport</keyword>
<evidence type="ECO:0000256" key="9">
    <source>
        <dbReference type="RuleBase" id="RU003357"/>
    </source>
</evidence>
<evidence type="ECO:0000256" key="6">
    <source>
        <dbReference type="ARBA" id="ARBA00023136"/>
    </source>
</evidence>
<evidence type="ECO:0000256" key="10">
    <source>
        <dbReference type="SAM" id="SignalP"/>
    </source>
</evidence>
<reference evidence="13 14" key="1">
    <citation type="submission" date="2018-06" db="EMBL/GenBank/DDBJ databases">
        <authorList>
            <consortium name="Pathogen Informatics"/>
            <person name="Doyle S."/>
        </authorList>
    </citation>
    <scope>NUCLEOTIDE SEQUENCE [LARGE SCALE GENOMIC DNA]</scope>
    <source>
        <strain evidence="13 14">NCTC11179</strain>
    </source>
</reference>
<dbReference type="InterPro" id="IPR037066">
    <property type="entry name" value="Plug_dom_sf"/>
</dbReference>
<evidence type="ECO:0000256" key="3">
    <source>
        <dbReference type="ARBA" id="ARBA00022452"/>
    </source>
</evidence>
<dbReference type="RefSeq" id="WP_115092584.1">
    <property type="nucleotide sequence ID" value="NZ_CP068107.1"/>
</dbReference>
<accession>A0A378U4E2</accession>
<keyword evidence="4 8" id="KW-0812">Transmembrane</keyword>
<keyword evidence="13" id="KW-0675">Receptor</keyword>
<keyword evidence="6 8" id="KW-0472">Membrane</keyword>
<evidence type="ECO:0000259" key="11">
    <source>
        <dbReference type="Pfam" id="PF00593"/>
    </source>
</evidence>
<evidence type="ECO:0000313" key="14">
    <source>
        <dbReference type="Proteomes" id="UP000255024"/>
    </source>
</evidence>
<dbReference type="GO" id="GO:0030246">
    <property type="term" value="F:carbohydrate binding"/>
    <property type="evidence" value="ECO:0007669"/>
    <property type="project" value="InterPro"/>
</dbReference>
<keyword evidence="10" id="KW-0732">Signal</keyword>
<evidence type="ECO:0000256" key="2">
    <source>
        <dbReference type="ARBA" id="ARBA00022448"/>
    </source>
</evidence>
<name>A0A378U4E2_MYROD</name>
<dbReference type="InterPro" id="IPR036942">
    <property type="entry name" value="Beta-barrel_TonB_sf"/>
</dbReference>
<dbReference type="Pfam" id="PF07715">
    <property type="entry name" value="Plug"/>
    <property type="match status" value="1"/>
</dbReference>
<feature type="chain" id="PRO_5016665298" evidence="10">
    <location>
        <begin position="21"/>
        <end position="945"/>
    </location>
</feature>
<keyword evidence="3 8" id="KW-1134">Transmembrane beta strand</keyword>
<keyword evidence="14" id="KW-1185">Reference proteome</keyword>
<dbReference type="Pfam" id="PF13715">
    <property type="entry name" value="CarbopepD_reg_2"/>
    <property type="match status" value="1"/>
</dbReference>
<comment type="subcellular location">
    <subcellularLocation>
        <location evidence="1 8">Cell outer membrane</location>
        <topology evidence="1 8">Multi-pass membrane protein</topology>
    </subcellularLocation>
</comment>
<dbReference type="InterPro" id="IPR039426">
    <property type="entry name" value="TonB-dep_rcpt-like"/>
</dbReference>
<evidence type="ECO:0000313" key="13">
    <source>
        <dbReference type="EMBL" id="STZ69996.1"/>
    </source>
</evidence>
<sequence length="945" mass="106823">MKVKYLLFFFTLCFAWTLHAQNADKKHGIVSGRVIDTTDKSSLPGAAVLLNKGKQYTISNSNGYFEFLNIPVGTYTLSVSYIGYAPIEQEVEVTAGQNTVINLSLSTDAQTLEGIVIVGDRLKGQAKALNQQMNNANVTNVISADQVGRFPDSNIGDALKRVPGITMQNDQGEARNIVIRGLASSLNSVTLNGDRVPSAEGDNRNVQMDLIPSDMISSIEVNKTLTPDMDADAIGGSVDLITRASPYGERIAATLAGGYNPIREKGNYIGSFVYGNRFLDSKLGMIFSGSYNSNNFGSDNVEAVWDQDEHGNVYISEYDIRKYDVQRVRRSFSGAFDYKINENHTIYASAMYNWRDDRENRYRVRYRGITPEYDAENNIIGYKGDIRRETKGGIDTNRNKNARLEDQRVQNYALSGEHLWSSNLDMDWSVNYARASEDRPGERYLDFQNKKVAMVEDLSNGDFPLITAAKDTPENFSFRKLTENHNFTKDSEFGAKLNFRIPFSVIEDQKGRLRFGGRLRLKDKERDNMFYEYTPIAPNAIGNLAEVPHNFYDGKDFQAGSRYVPGYFAAKQYVGGLDLNNAALFEKEAKPEEYLALNYKAKEKIYAGYIRWDQDFNANLSMIVGARVEHTSIDYTGNHIVDESDLVGEVNNTNSYTNVMPSLTFKYQTDTDWIYRAAFTTALARPDYYALAPYISVISQDNAIAAGNPDLKATYAYNFDLMAEKYFQSVGMFSAGVFYKNLNDFIYTYRSDSFNQDNFNAAFPDQVNPIQAGENWKFMQQRNGDQVNLFGVEVAFQRQLDFIPGKFFKGLGIYVNYTYTHSEAKGITNADGEVRKNMELPGSAPHMFNGSLSWENERFSARVSLNYASDYLDALGGNSFEDSYYDKQLFLDANASYKITSYLRVFAEANNLTNQPLRYYQGVSNRVKQMEYYQPKFTLGVKFDL</sequence>
<dbReference type="Gene3D" id="2.40.170.20">
    <property type="entry name" value="TonB-dependent receptor, beta-barrel domain"/>
    <property type="match status" value="1"/>
</dbReference>
<dbReference type="NCBIfam" id="TIGR01782">
    <property type="entry name" value="TonB-Xanth-Caul"/>
    <property type="match status" value="1"/>
</dbReference>
<dbReference type="InterPro" id="IPR012910">
    <property type="entry name" value="Plug_dom"/>
</dbReference>
<dbReference type="Gene3D" id="2.170.130.10">
    <property type="entry name" value="TonB-dependent receptor, plug domain"/>
    <property type="match status" value="1"/>
</dbReference>
<dbReference type="PROSITE" id="PS52016">
    <property type="entry name" value="TONB_DEPENDENT_REC_3"/>
    <property type="match status" value="1"/>
</dbReference>
<dbReference type="Proteomes" id="UP000255024">
    <property type="component" value="Unassembled WGS sequence"/>
</dbReference>
<dbReference type="InterPro" id="IPR013784">
    <property type="entry name" value="Carb-bd-like_fold"/>
</dbReference>
<dbReference type="SUPFAM" id="SSF49452">
    <property type="entry name" value="Starch-binding domain-like"/>
    <property type="match status" value="1"/>
</dbReference>
<evidence type="ECO:0000256" key="4">
    <source>
        <dbReference type="ARBA" id="ARBA00022692"/>
    </source>
</evidence>
<evidence type="ECO:0000259" key="12">
    <source>
        <dbReference type="Pfam" id="PF07715"/>
    </source>
</evidence>
<dbReference type="SUPFAM" id="SSF56935">
    <property type="entry name" value="Porins"/>
    <property type="match status" value="1"/>
</dbReference>
<feature type="signal peptide" evidence="10">
    <location>
        <begin position="1"/>
        <end position="20"/>
    </location>
</feature>
<keyword evidence="7 8" id="KW-0998">Cell outer membrane</keyword>
<dbReference type="Gene3D" id="2.60.40.1120">
    <property type="entry name" value="Carboxypeptidase-like, regulatory domain"/>
    <property type="match status" value="1"/>
</dbReference>
<dbReference type="PANTHER" id="PTHR40980:SF4">
    <property type="entry name" value="TONB-DEPENDENT RECEPTOR-LIKE BETA-BARREL DOMAIN-CONTAINING PROTEIN"/>
    <property type="match status" value="1"/>
</dbReference>
<evidence type="ECO:0000256" key="8">
    <source>
        <dbReference type="PROSITE-ProRule" id="PRU01360"/>
    </source>
</evidence>
<evidence type="ECO:0000256" key="1">
    <source>
        <dbReference type="ARBA" id="ARBA00004571"/>
    </source>
</evidence>
<gene>
    <name evidence="13" type="primary">cirA_7</name>
    <name evidence="13" type="ORF">NCTC11179_03521</name>
</gene>
<dbReference type="PANTHER" id="PTHR40980">
    <property type="entry name" value="PLUG DOMAIN-CONTAINING PROTEIN"/>
    <property type="match status" value="1"/>
</dbReference>
<dbReference type="Pfam" id="PF00593">
    <property type="entry name" value="TonB_dep_Rec_b-barrel"/>
    <property type="match status" value="1"/>
</dbReference>
<organism evidence="13 14">
    <name type="scientific">Myroides odoratus</name>
    <name type="common">Flavobacterium odoratum</name>
    <dbReference type="NCBI Taxonomy" id="256"/>
    <lineage>
        <taxon>Bacteria</taxon>
        <taxon>Pseudomonadati</taxon>
        <taxon>Bacteroidota</taxon>
        <taxon>Flavobacteriia</taxon>
        <taxon>Flavobacteriales</taxon>
        <taxon>Flavobacteriaceae</taxon>
        <taxon>Myroides</taxon>
    </lineage>
</organism>
<evidence type="ECO:0000256" key="5">
    <source>
        <dbReference type="ARBA" id="ARBA00023077"/>
    </source>
</evidence>
<dbReference type="InterPro" id="IPR000531">
    <property type="entry name" value="Beta-barrel_TonB"/>
</dbReference>
<dbReference type="InterPro" id="IPR010104">
    <property type="entry name" value="TonB_rcpt_bac"/>
</dbReference>